<dbReference type="CDD" id="cd03801">
    <property type="entry name" value="GT4_PimA-like"/>
    <property type="match status" value="1"/>
</dbReference>
<evidence type="ECO:0000313" key="6">
    <source>
        <dbReference type="Proteomes" id="UP000229897"/>
    </source>
</evidence>
<evidence type="ECO:0000313" key="5">
    <source>
        <dbReference type="EMBL" id="ATQ76431.1"/>
    </source>
</evidence>
<dbReference type="KEGG" id="mass:CR152_19275"/>
<organism evidence="5 6">
    <name type="scientific">Massilia violaceinigra</name>
    <dbReference type="NCBI Taxonomy" id="2045208"/>
    <lineage>
        <taxon>Bacteria</taxon>
        <taxon>Pseudomonadati</taxon>
        <taxon>Pseudomonadota</taxon>
        <taxon>Betaproteobacteria</taxon>
        <taxon>Burkholderiales</taxon>
        <taxon>Oxalobacteraceae</taxon>
        <taxon>Telluria group</taxon>
        <taxon>Massilia</taxon>
    </lineage>
</organism>
<dbReference type="EMBL" id="CP024608">
    <property type="protein sequence ID" value="ATQ76431.1"/>
    <property type="molecule type" value="Genomic_DNA"/>
</dbReference>
<dbReference type="SUPFAM" id="SSF53756">
    <property type="entry name" value="UDP-Glycosyltransferase/glycogen phosphorylase"/>
    <property type="match status" value="1"/>
</dbReference>
<keyword evidence="3" id="KW-0808">Transferase</keyword>
<name>A0A2D2DN97_9BURK</name>
<protein>
    <recommendedName>
        <fullName evidence="4">Glycosyl transferase family 1 domain-containing protein</fullName>
    </recommendedName>
</protein>
<gene>
    <name evidence="5" type="ORF">CR152_19275</name>
</gene>
<dbReference type="Pfam" id="PF00534">
    <property type="entry name" value="Glycos_transf_1"/>
    <property type="match status" value="1"/>
</dbReference>
<dbReference type="PANTHER" id="PTHR12526">
    <property type="entry name" value="GLYCOSYLTRANSFERASE"/>
    <property type="match status" value="1"/>
</dbReference>
<proteinExistence type="inferred from homology"/>
<sequence length="493" mass="52905">MHLFPPLTLAAAGLSAHKWPSVTRTAQFYRDALAALTPELLEVDEASAMPNGVSVLLNFSGNAGWDLARGERDFPCLFGMHGGCVLSRKFLLERLPTLNSQDGLIVNCSSDAEVIRNMLGDATPALELLPLPADTDLFTPQGRDAARAQLGLTEQHFCIGIVARLLPQKNVHGALDVVRELVQRHPGRAIRVVIIGNFWIDYPVLRFSETAYSGQLRTLIGEYGLDEVVSYLPASLADAELATAYRAFDVLLHPTNSIDENFGYAPVEAMASGVPVVGCAYGGLKDTVIDGVTGYLAPSWLSLGGLREDRSALLHGLEALLGDQAHARSMGANARRHAEESYSRAHCMAVLQDIVRRTAANWDRSSRRALQLRAVPDMRAYDRHLTPAGEPLSDFAASILDYTSRITPTAGPGCVLQAYAPHTARADGAIVLDNPAWPAAYHATPLQREVLARSAAPLPAAALLDATGATLHDLDQMLALGMLITRNGAAGCA</sequence>
<dbReference type="InterPro" id="IPR001296">
    <property type="entry name" value="Glyco_trans_1"/>
</dbReference>
<dbReference type="Gene3D" id="3.40.50.2000">
    <property type="entry name" value="Glycogen Phosphorylase B"/>
    <property type="match status" value="1"/>
</dbReference>
<comment type="similarity">
    <text evidence="1">Belongs to the glycosyltransferase group 1 family. Glycosyltransferase 4 subfamily.</text>
</comment>
<keyword evidence="2" id="KW-0328">Glycosyltransferase</keyword>
<dbReference type="OrthoDB" id="8779556at2"/>
<dbReference type="RefSeq" id="WP_099877304.1">
    <property type="nucleotide sequence ID" value="NZ_CP024608.1"/>
</dbReference>
<dbReference type="AlphaFoldDB" id="A0A2D2DN97"/>
<reference evidence="5" key="1">
    <citation type="submission" date="2017-10" db="EMBL/GenBank/DDBJ databases">
        <title>Massilia psychrophilum sp. nov., a novel purple-pigmented bacterium isolated from Tianshan glacier, Xinjiang Municipality, China.</title>
        <authorList>
            <person name="Wang H."/>
        </authorList>
    </citation>
    <scope>NUCLEOTIDE SEQUENCE [LARGE SCALE GENOMIC DNA]</scope>
    <source>
        <strain evidence="5">B2</strain>
    </source>
</reference>
<dbReference type="GO" id="GO:0016757">
    <property type="term" value="F:glycosyltransferase activity"/>
    <property type="evidence" value="ECO:0007669"/>
    <property type="project" value="UniProtKB-KW"/>
</dbReference>
<evidence type="ECO:0000259" key="4">
    <source>
        <dbReference type="Pfam" id="PF00534"/>
    </source>
</evidence>
<keyword evidence="6" id="KW-1185">Reference proteome</keyword>
<dbReference type="Proteomes" id="UP000229897">
    <property type="component" value="Chromosome"/>
</dbReference>
<evidence type="ECO:0000256" key="3">
    <source>
        <dbReference type="ARBA" id="ARBA00022679"/>
    </source>
</evidence>
<accession>A0A2D2DN97</accession>
<evidence type="ECO:0000256" key="2">
    <source>
        <dbReference type="ARBA" id="ARBA00022676"/>
    </source>
</evidence>
<evidence type="ECO:0000256" key="1">
    <source>
        <dbReference type="ARBA" id="ARBA00009481"/>
    </source>
</evidence>
<feature type="domain" description="Glycosyl transferase family 1" evidence="4">
    <location>
        <begin position="143"/>
        <end position="336"/>
    </location>
</feature>
<dbReference type="PANTHER" id="PTHR12526:SF640">
    <property type="entry name" value="COLANIC ACID BIOSYNTHESIS GLYCOSYLTRANSFERASE WCAL-RELATED"/>
    <property type="match status" value="1"/>
</dbReference>